<reference evidence="2" key="1">
    <citation type="submission" date="2025-08" db="UniProtKB">
        <authorList>
            <consortium name="RefSeq"/>
        </authorList>
    </citation>
    <scope>IDENTIFICATION</scope>
    <source>
        <tissue evidence="2">Muscle</tissue>
    </source>
</reference>
<proteinExistence type="predicted"/>
<name>A0A6P8MB77_9HYME</name>
<accession>A0A6P8MB77</accession>
<dbReference type="Proteomes" id="UP000515164">
    <property type="component" value="Unplaced"/>
</dbReference>
<dbReference type="RefSeq" id="XP_033305373.1">
    <property type="nucleotide sequence ID" value="XM_033449482.1"/>
</dbReference>
<keyword evidence="1" id="KW-1185">Reference proteome</keyword>
<protein>
    <submittedName>
        <fullName evidence="2">Uncharacterized protein LOC117208344</fullName>
    </submittedName>
</protein>
<gene>
    <name evidence="2" type="primary">LOC117208344</name>
</gene>
<dbReference type="GeneID" id="117208344"/>
<evidence type="ECO:0000313" key="2">
    <source>
        <dbReference type="RefSeq" id="XP_033305373.1"/>
    </source>
</evidence>
<dbReference type="KEGG" id="bbif:117208344"/>
<organism evidence="1 2">
    <name type="scientific">Bombus bifarius</name>
    <dbReference type="NCBI Taxonomy" id="103933"/>
    <lineage>
        <taxon>Eukaryota</taxon>
        <taxon>Metazoa</taxon>
        <taxon>Ecdysozoa</taxon>
        <taxon>Arthropoda</taxon>
        <taxon>Hexapoda</taxon>
        <taxon>Insecta</taxon>
        <taxon>Pterygota</taxon>
        <taxon>Neoptera</taxon>
        <taxon>Endopterygota</taxon>
        <taxon>Hymenoptera</taxon>
        <taxon>Apocrita</taxon>
        <taxon>Aculeata</taxon>
        <taxon>Apoidea</taxon>
        <taxon>Anthophila</taxon>
        <taxon>Apidae</taxon>
        <taxon>Bombus</taxon>
        <taxon>Pyrobombus</taxon>
    </lineage>
</organism>
<dbReference type="AlphaFoldDB" id="A0A6P8MB77"/>
<evidence type="ECO:0000313" key="1">
    <source>
        <dbReference type="Proteomes" id="UP000515164"/>
    </source>
</evidence>
<sequence>MHGRSWYQDGEDIVILAEGEEVLRISLDKKGETNWSWLKDVFDIQRRPSLQELIADWPILATVIKEKSSGSRRPSLAELIPDWPTLHHFTKTEVGSYSSTT</sequence>